<organism evidence="3 4">
    <name type="scientific">Bdellovibrio bacteriovorus</name>
    <dbReference type="NCBI Taxonomy" id="959"/>
    <lineage>
        <taxon>Bacteria</taxon>
        <taxon>Pseudomonadati</taxon>
        <taxon>Bdellovibrionota</taxon>
        <taxon>Bdellovibrionia</taxon>
        <taxon>Bdellovibrionales</taxon>
        <taxon>Pseudobdellovibrionaceae</taxon>
        <taxon>Bdellovibrio</taxon>
    </lineage>
</organism>
<reference evidence="3 4" key="1">
    <citation type="submission" date="2016-03" db="EMBL/GenBank/DDBJ databases">
        <authorList>
            <person name="Ploux O."/>
        </authorList>
    </citation>
    <scope>NUCLEOTIDE SEQUENCE [LARGE SCALE GENOMIC DNA]</scope>
    <source>
        <strain evidence="3 4">R0</strain>
    </source>
</reference>
<dbReference type="PANTHER" id="PTHR34654">
    <property type="entry name" value="UPF0109 PROTEIN SCO5592"/>
    <property type="match status" value="1"/>
</dbReference>
<dbReference type="OrthoDB" id="5311628at2"/>
<keyword evidence="2" id="KW-0694">RNA-binding</keyword>
<sequence>MSAGPAIVIRKRRADKTPDETQVKSDVLTAMQIIFKHLLKCPESATVEISQGEQTTVFEVDLQQNDFGRLLGARGQTINALRILVSGMCAAKGFRAIVKVKDEERFF</sequence>
<comment type="caution">
    <text evidence="3">The sequence shown here is derived from an EMBL/GenBank/DDBJ whole genome shotgun (WGS) entry which is preliminary data.</text>
</comment>
<name>A0A150WN60_BDEBC</name>
<dbReference type="InterPro" id="IPR020627">
    <property type="entry name" value="KhpA"/>
</dbReference>
<dbReference type="Proteomes" id="UP000075320">
    <property type="component" value="Unassembled WGS sequence"/>
</dbReference>
<dbReference type="AlphaFoldDB" id="A0A150WN60"/>
<dbReference type="InterPro" id="IPR015946">
    <property type="entry name" value="KH_dom-like_a/b"/>
</dbReference>
<dbReference type="PANTHER" id="PTHR34654:SF1">
    <property type="entry name" value="RNA-BINDING PROTEIN KHPA"/>
    <property type="match status" value="1"/>
</dbReference>
<evidence type="ECO:0000256" key="2">
    <source>
        <dbReference type="ARBA" id="ARBA00022884"/>
    </source>
</evidence>
<keyword evidence="1" id="KW-0963">Cytoplasm</keyword>
<evidence type="ECO:0000313" key="3">
    <source>
        <dbReference type="EMBL" id="KYG65814.1"/>
    </source>
</evidence>
<dbReference type="Pfam" id="PF13083">
    <property type="entry name" value="KH_KhpA-B"/>
    <property type="match status" value="1"/>
</dbReference>
<evidence type="ECO:0000256" key="1">
    <source>
        <dbReference type="ARBA" id="ARBA00022490"/>
    </source>
</evidence>
<gene>
    <name evidence="3" type="ORF">AZI86_01705</name>
</gene>
<evidence type="ECO:0000313" key="4">
    <source>
        <dbReference type="Proteomes" id="UP000075320"/>
    </source>
</evidence>
<keyword evidence="4" id="KW-1185">Reference proteome</keyword>
<dbReference type="RefSeq" id="WP_061833357.1">
    <property type="nucleotide sequence ID" value="NZ_LUKE01000001.1"/>
</dbReference>
<dbReference type="EMBL" id="LUKE01000001">
    <property type="protein sequence ID" value="KYG65814.1"/>
    <property type="molecule type" value="Genomic_DNA"/>
</dbReference>
<dbReference type="GO" id="GO:0003723">
    <property type="term" value="F:RNA binding"/>
    <property type="evidence" value="ECO:0007669"/>
    <property type="project" value="UniProtKB-KW"/>
</dbReference>
<accession>A0A150WN60</accession>
<proteinExistence type="predicted"/>
<dbReference type="Gene3D" id="3.30.300.20">
    <property type="match status" value="1"/>
</dbReference>
<protein>
    <submittedName>
        <fullName evidence="3">Uncharacterized protein</fullName>
    </submittedName>
</protein>